<feature type="region of interest" description="Disordered" evidence="1">
    <location>
        <begin position="109"/>
        <end position="152"/>
    </location>
</feature>
<dbReference type="EMBL" id="JAZIBG010000020">
    <property type="protein sequence ID" value="MEF7613954.1"/>
    <property type="molecule type" value="Genomic_DNA"/>
</dbReference>
<evidence type="ECO:0000313" key="4">
    <source>
        <dbReference type="Proteomes" id="UP001336250"/>
    </source>
</evidence>
<dbReference type="Proteomes" id="UP001336250">
    <property type="component" value="Unassembled WGS sequence"/>
</dbReference>
<reference evidence="3 4" key="1">
    <citation type="submission" date="2024-02" db="EMBL/GenBank/DDBJ databases">
        <title>Genome sequence of Aquincola sp. MAHUQ-54.</title>
        <authorList>
            <person name="Huq M.A."/>
        </authorList>
    </citation>
    <scope>NUCLEOTIDE SEQUENCE [LARGE SCALE GENOMIC DNA]</scope>
    <source>
        <strain evidence="3 4">MAHUQ-54</strain>
    </source>
</reference>
<dbReference type="AlphaFoldDB" id="A0AAW9QEW7"/>
<protein>
    <submittedName>
        <fullName evidence="3">Uncharacterized protein</fullName>
    </submittedName>
</protein>
<feature type="chain" id="PRO_5043623025" evidence="2">
    <location>
        <begin position="23"/>
        <end position="152"/>
    </location>
</feature>
<evidence type="ECO:0000313" key="3">
    <source>
        <dbReference type="EMBL" id="MEF7613954.1"/>
    </source>
</evidence>
<organism evidence="3 4">
    <name type="scientific">Aquincola agrisoli</name>
    <dbReference type="NCBI Taxonomy" id="3119538"/>
    <lineage>
        <taxon>Bacteria</taxon>
        <taxon>Pseudomonadati</taxon>
        <taxon>Pseudomonadota</taxon>
        <taxon>Betaproteobacteria</taxon>
        <taxon>Burkholderiales</taxon>
        <taxon>Sphaerotilaceae</taxon>
        <taxon>Aquincola</taxon>
    </lineage>
</organism>
<accession>A0AAW9QEW7</accession>
<sequence>MKRLLTRAALALGAMLLLPAHAADVGVSVSISEPGVYGRVDIGRFPAPQVIVAQPVIVRSPPRGPRPQPVYMWVPPGHQKNWGKHCARYGACGVPVYFVRDQWYHDHVSHDRRRHDDRHRDRHHDRDHGHDRRDRGGDHGPGRGHGKGHDRD</sequence>
<keyword evidence="2" id="KW-0732">Signal</keyword>
<feature type="compositionally biased region" description="Basic and acidic residues" evidence="1">
    <location>
        <begin position="124"/>
        <end position="152"/>
    </location>
</feature>
<evidence type="ECO:0000256" key="1">
    <source>
        <dbReference type="SAM" id="MobiDB-lite"/>
    </source>
</evidence>
<evidence type="ECO:0000256" key="2">
    <source>
        <dbReference type="SAM" id="SignalP"/>
    </source>
</evidence>
<gene>
    <name evidence="3" type="ORF">V4F39_08535</name>
</gene>
<feature type="compositionally biased region" description="Basic residues" evidence="1">
    <location>
        <begin position="110"/>
        <end position="123"/>
    </location>
</feature>
<keyword evidence="4" id="KW-1185">Reference proteome</keyword>
<name>A0AAW9QEW7_9BURK</name>
<proteinExistence type="predicted"/>
<comment type="caution">
    <text evidence="3">The sequence shown here is derived from an EMBL/GenBank/DDBJ whole genome shotgun (WGS) entry which is preliminary data.</text>
</comment>
<feature type="signal peptide" evidence="2">
    <location>
        <begin position="1"/>
        <end position="22"/>
    </location>
</feature>